<evidence type="ECO:0000313" key="8">
    <source>
        <dbReference type="EMBL" id="JAD13227.1"/>
    </source>
</evidence>
<dbReference type="CDD" id="cd00086">
    <property type="entry name" value="homeodomain"/>
    <property type="match status" value="1"/>
</dbReference>
<evidence type="ECO:0000256" key="1">
    <source>
        <dbReference type="ARBA" id="ARBA00004123"/>
    </source>
</evidence>
<evidence type="ECO:0000256" key="5">
    <source>
        <dbReference type="PROSITE-ProRule" id="PRU00108"/>
    </source>
</evidence>
<dbReference type="InterPro" id="IPR017970">
    <property type="entry name" value="Homeobox_CS"/>
</dbReference>
<name>A0A0A1XQI8_ZEUCU</name>
<reference evidence="8" key="1">
    <citation type="submission" date="2014-11" db="EMBL/GenBank/DDBJ databases">
        <authorList>
            <person name="Geib S."/>
        </authorList>
    </citation>
    <scope>NUCLEOTIDE SEQUENCE</scope>
</reference>
<dbReference type="SMART" id="SM00389">
    <property type="entry name" value="HOX"/>
    <property type="match status" value="1"/>
</dbReference>
<feature type="domain" description="Homeobox" evidence="7">
    <location>
        <begin position="15"/>
        <end position="75"/>
    </location>
</feature>
<evidence type="ECO:0000256" key="4">
    <source>
        <dbReference type="ARBA" id="ARBA00023242"/>
    </source>
</evidence>
<dbReference type="InterPro" id="IPR050877">
    <property type="entry name" value="EMX-VAX-Noto_Homeobox_TFs"/>
</dbReference>
<reference evidence="8" key="2">
    <citation type="journal article" date="2015" name="Gigascience">
        <title>Reconstructing a comprehensive transcriptome assembly of a white-pupal translocated strain of the pest fruit fly Bactrocera cucurbitae.</title>
        <authorList>
            <person name="Sim S.B."/>
            <person name="Calla B."/>
            <person name="Hall B."/>
            <person name="DeRego T."/>
            <person name="Geib S.M."/>
        </authorList>
    </citation>
    <scope>NUCLEOTIDE SEQUENCE</scope>
</reference>
<dbReference type="PROSITE" id="PS50071">
    <property type="entry name" value="HOMEOBOX_2"/>
    <property type="match status" value="1"/>
</dbReference>
<proteinExistence type="predicted"/>
<comment type="subcellular location">
    <subcellularLocation>
        <location evidence="1 5 6">Nucleus</location>
    </subcellularLocation>
</comment>
<organism evidence="8">
    <name type="scientific">Zeugodacus cucurbitae</name>
    <name type="common">Melon fruit fly</name>
    <name type="synonym">Bactrocera cucurbitae</name>
    <dbReference type="NCBI Taxonomy" id="28588"/>
    <lineage>
        <taxon>Eukaryota</taxon>
        <taxon>Metazoa</taxon>
        <taxon>Ecdysozoa</taxon>
        <taxon>Arthropoda</taxon>
        <taxon>Hexapoda</taxon>
        <taxon>Insecta</taxon>
        <taxon>Pterygota</taxon>
        <taxon>Neoptera</taxon>
        <taxon>Endopterygota</taxon>
        <taxon>Diptera</taxon>
        <taxon>Brachycera</taxon>
        <taxon>Muscomorpha</taxon>
        <taxon>Tephritoidea</taxon>
        <taxon>Tephritidae</taxon>
        <taxon>Zeugodacus</taxon>
        <taxon>Zeugodacus</taxon>
    </lineage>
</organism>
<dbReference type="GO" id="GO:0005634">
    <property type="term" value="C:nucleus"/>
    <property type="evidence" value="ECO:0007669"/>
    <property type="project" value="UniProtKB-SubCell"/>
</dbReference>
<keyword evidence="2 5" id="KW-0238">DNA-binding</keyword>
<accession>A0A0A1XQI8</accession>
<protein>
    <submittedName>
        <fullName evidence="8">Homeobox protein Ht-En</fullName>
    </submittedName>
</protein>
<keyword evidence="4 5" id="KW-0539">Nucleus</keyword>
<evidence type="ECO:0000256" key="3">
    <source>
        <dbReference type="ARBA" id="ARBA00023155"/>
    </source>
</evidence>
<dbReference type="EMBL" id="GBXI01001065">
    <property type="protein sequence ID" value="JAD13227.1"/>
    <property type="molecule type" value="Transcribed_RNA"/>
</dbReference>
<dbReference type="PANTHER" id="PTHR24339:SF28">
    <property type="entry name" value="E5-RELATED"/>
    <property type="match status" value="1"/>
</dbReference>
<dbReference type="Pfam" id="PF00046">
    <property type="entry name" value="Homeodomain"/>
    <property type="match status" value="1"/>
</dbReference>
<dbReference type="SUPFAM" id="SSF46689">
    <property type="entry name" value="Homeodomain-like"/>
    <property type="match status" value="1"/>
</dbReference>
<dbReference type="GO" id="GO:0000981">
    <property type="term" value="F:DNA-binding transcription factor activity, RNA polymerase II-specific"/>
    <property type="evidence" value="ECO:0007669"/>
    <property type="project" value="InterPro"/>
</dbReference>
<dbReference type="GO" id="GO:0007420">
    <property type="term" value="P:brain development"/>
    <property type="evidence" value="ECO:0007669"/>
    <property type="project" value="TreeGrafter"/>
</dbReference>
<dbReference type="Gene3D" id="1.10.10.60">
    <property type="entry name" value="Homeodomain-like"/>
    <property type="match status" value="1"/>
</dbReference>
<sequence>MAAPALTSLEAFIIASQSYRRVKYTQQQIAFLESEYSHDKFAKKKRRTFIASYIGMTENQVKNWFQNKRTKGKENKGNKNNIETMKVTQNVKNIEHTPTNPKCHNENNTAKLELMNQHKRDAIWMIIRYLEDPRLFYAPNTYDVSADLDDLMTIIHNDLIEDALLQFDNMEKGADTTIYADNTLQEKLNDFISEENIENKTENIPKTYNTDNLYQTQKLADGIREEIETVEDMHKLLCYF</sequence>
<dbReference type="AlphaFoldDB" id="A0A0A1XQI8"/>
<dbReference type="InterPro" id="IPR009057">
    <property type="entry name" value="Homeodomain-like_sf"/>
</dbReference>
<dbReference type="PROSITE" id="PS00027">
    <property type="entry name" value="HOMEOBOX_1"/>
    <property type="match status" value="1"/>
</dbReference>
<dbReference type="PANTHER" id="PTHR24339">
    <property type="entry name" value="HOMEOBOX PROTEIN EMX-RELATED"/>
    <property type="match status" value="1"/>
</dbReference>
<evidence type="ECO:0000256" key="2">
    <source>
        <dbReference type="ARBA" id="ARBA00023125"/>
    </source>
</evidence>
<dbReference type="InterPro" id="IPR001356">
    <property type="entry name" value="HD"/>
</dbReference>
<evidence type="ECO:0000259" key="7">
    <source>
        <dbReference type="PROSITE" id="PS50071"/>
    </source>
</evidence>
<evidence type="ECO:0000256" key="6">
    <source>
        <dbReference type="RuleBase" id="RU000682"/>
    </source>
</evidence>
<keyword evidence="3 5" id="KW-0371">Homeobox</keyword>
<feature type="DNA-binding region" description="Homeobox" evidence="5">
    <location>
        <begin position="17"/>
        <end position="76"/>
    </location>
</feature>
<dbReference type="GO" id="GO:0000978">
    <property type="term" value="F:RNA polymerase II cis-regulatory region sequence-specific DNA binding"/>
    <property type="evidence" value="ECO:0007669"/>
    <property type="project" value="TreeGrafter"/>
</dbReference>
<gene>
    <name evidence="8" type="primary">HT-EN</name>
    <name evidence="8" type="ORF">g.26183</name>
</gene>
<dbReference type="GO" id="GO:0030182">
    <property type="term" value="P:neuron differentiation"/>
    <property type="evidence" value="ECO:0007669"/>
    <property type="project" value="TreeGrafter"/>
</dbReference>